<accession>A0AAW1MF59</accession>
<evidence type="ECO:0000313" key="2">
    <source>
        <dbReference type="Proteomes" id="UP001458880"/>
    </source>
</evidence>
<dbReference type="EMBL" id="JASPKY010000041">
    <property type="protein sequence ID" value="KAK9746172.1"/>
    <property type="molecule type" value="Genomic_DNA"/>
</dbReference>
<organism evidence="1 2">
    <name type="scientific">Popillia japonica</name>
    <name type="common">Japanese beetle</name>
    <dbReference type="NCBI Taxonomy" id="7064"/>
    <lineage>
        <taxon>Eukaryota</taxon>
        <taxon>Metazoa</taxon>
        <taxon>Ecdysozoa</taxon>
        <taxon>Arthropoda</taxon>
        <taxon>Hexapoda</taxon>
        <taxon>Insecta</taxon>
        <taxon>Pterygota</taxon>
        <taxon>Neoptera</taxon>
        <taxon>Endopterygota</taxon>
        <taxon>Coleoptera</taxon>
        <taxon>Polyphaga</taxon>
        <taxon>Scarabaeiformia</taxon>
        <taxon>Scarabaeidae</taxon>
        <taxon>Rutelinae</taxon>
        <taxon>Popillia</taxon>
    </lineage>
</organism>
<dbReference type="InterPro" id="IPR032675">
    <property type="entry name" value="LRR_dom_sf"/>
</dbReference>
<proteinExistence type="predicted"/>
<protein>
    <submittedName>
        <fullName evidence="1">Uncharacterized protein</fullName>
    </submittedName>
</protein>
<dbReference type="Proteomes" id="UP001458880">
    <property type="component" value="Unassembled WGS sequence"/>
</dbReference>
<dbReference type="Gene3D" id="3.80.10.10">
    <property type="entry name" value="Ribonuclease Inhibitor"/>
    <property type="match status" value="1"/>
</dbReference>
<sequence>MTLLSAIVLDESDFYVIKAGFAETVTKLTTFNPDGNLIEVIESNVLIRFNTIPLQRIRLNSNRFYIADGAFHGMNLKYLRLNDNRLTRTNSTWFYETTIKRLLQSIRSLMSKHSWKTAAPSLGIRPPAGSTSTRYLKAMAYLWRIYLNNFHIPLIC</sequence>
<gene>
    <name evidence="1" type="ORF">QE152_g6222</name>
</gene>
<comment type="caution">
    <text evidence="1">The sequence shown here is derived from an EMBL/GenBank/DDBJ whole genome shotgun (WGS) entry which is preliminary data.</text>
</comment>
<dbReference type="SUPFAM" id="SSF52058">
    <property type="entry name" value="L domain-like"/>
    <property type="match status" value="1"/>
</dbReference>
<keyword evidence="2" id="KW-1185">Reference proteome</keyword>
<reference evidence="1 2" key="1">
    <citation type="journal article" date="2024" name="BMC Genomics">
        <title>De novo assembly and annotation of Popillia japonica's genome with initial clues to its potential as an invasive pest.</title>
        <authorList>
            <person name="Cucini C."/>
            <person name="Boschi S."/>
            <person name="Funari R."/>
            <person name="Cardaioli E."/>
            <person name="Iannotti N."/>
            <person name="Marturano G."/>
            <person name="Paoli F."/>
            <person name="Bruttini M."/>
            <person name="Carapelli A."/>
            <person name="Frati F."/>
            <person name="Nardi F."/>
        </authorList>
    </citation>
    <scope>NUCLEOTIDE SEQUENCE [LARGE SCALE GENOMIC DNA]</scope>
    <source>
        <strain evidence="1">DMR45628</strain>
    </source>
</reference>
<evidence type="ECO:0000313" key="1">
    <source>
        <dbReference type="EMBL" id="KAK9746172.1"/>
    </source>
</evidence>
<dbReference type="AlphaFoldDB" id="A0AAW1MF59"/>
<name>A0AAW1MF59_POPJA</name>